<protein>
    <recommendedName>
        <fullName evidence="3">Spt20-like SEP domain-containing protein</fullName>
    </recommendedName>
</protein>
<proteinExistence type="inferred from homology"/>
<sequence length="528" mass="59553">MQQSLEEALDHADCLSESAQLIPPKRKCLSSGTKSIFQKLHDLYVEECEKEPEDVQELRTNVNLLEKLVMRESLSCLVVNLYPGNEGYSLMLSREDGPESETIHLPYEERELLEYLDAEELPPILNDLLEKCQVNIFYSGCVIAEIRDYRQCSNRQPPGYQSRHVLLRPTMQTVACDVTNDSHKWTQEDNLVLKSQLILATAEPLHPEPPVAVACTANRLLYNNQKMNTHPMKQCLKRSSRCSLNQPLEQSDCQPPPQLRSSTSCQKNEERKEGDQYDLKISEAGNCMDTWKQSPCNPAMPSEVDVEKYAEVENSVIPDVSQSPVWAACEVNDDYLFDCEAGDQYQKTALSVMQSLNDPLFSETIQPCEEDEESYSEMSPFHFSIDDYSDWLMIGLEAAAEKIVIQYQDLVKKECPVRMPHSSSGSASLSLSSRKEIEQCQRVLVQSSVLGKEVKHPPPRIKFPSSSGSRSLVNYSPPQQANRFLKSPMPSVSEPSVHSQESFMDFSRVSMLSPEATSSASSSQRITT</sequence>
<name>G3U9J5_LOXAF</name>
<evidence type="ECO:0000259" key="3">
    <source>
        <dbReference type="Pfam" id="PF12090"/>
    </source>
</evidence>
<dbReference type="GO" id="GO:0006357">
    <property type="term" value="P:regulation of transcription by RNA polymerase II"/>
    <property type="evidence" value="ECO:0007669"/>
    <property type="project" value="TreeGrafter"/>
</dbReference>
<dbReference type="GeneTree" id="ENSGT00390000013549"/>
<dbReference type="PANTHER" id="PTHR13526">
    <property type="entry name" value="TRANSCRIPTION FACTOR SPT20 HOMOLOG"/>
    <property type="match status" value="1"/>
</dbReference>
<dbReference type="AlphaFoldDB" id="G3U9J5"/>
<evidence type="ECO:0000256" key="1">
    <source>
        <dbReference type="ARBA" id="ARBA00009112"/>
    </source>
</evidence>
<organism evidence="4 5">
    <name type="scientific">Loxodonta africana</name>
    <name type="common">African elephant</name>
    <dbReference type="NCBI Taxonomy" id="9785"/>
    <lineage>
        <taxon>Eukaryota</taxon>
        <taxon>Metazoa</taxon>
        <taxon>Chordata</taxon>
        <taxon>Craniata</taxon>
        <taxon>Vertebrata</taxon>
        <taxon>Euteleostomi</taxon>
        <taxon>Mammalia</taxon>
        <taxon>Eutheria</taxon>
        <taxon>Afrotheria</taxon>
        <taxon>Proboscidea</taxon>
        <taxon>Elephantidae</taxon>
        <taxon>Loxodonta</taxon>
    </lineage>
</organism>
<feature type="compositionally biased region" description="Basic and acidic residues" evidence="2">
    <location>
        <begin position="267"/>
        <end position="276"/>
    </location>
</feature>
<evidence type="ECO:0000256" key="2">
    <source>
        <dbReference type="SAM" id="MobiDB-lite"/>
    </source>
</evidence>
<feature type="region of interest" description="Disordered" evidence="2">
    <location>
        <begin position="454"/>
        <end position="474"/>
    </location>
</feature>
<dbReference type="InParanoid" id="G3U9J5"/>
<reference evidence="4" key="3">
    <citation type="submission" date="2025-09" db="UniProtKB">
        <authorList>
            <consortium name="Ensembl"/>
        </authorList>
    </citation>
    <scope>IDENTIFICATION</scope>
    <source>
        <strain evidence="4">Isolate ISIS603380</strain>
    </source>
</reference>
<dbReference type="Pfam" id="PF12090">
    <property type="entry name" value="Spt20_SEP"/>
    <property type="match status" value="1"/>
</dbReference>
<dbReference type="PANTHER" id="PTHR13526:SF17">
    <property type="entry name" value="TRANSCRIPTION FACTOR SPT20 HOMOLOG-LIKE 1"/>
    <property type="match status" value="1"/>
</dbReference>
<dbReference type="GO" id="GO:0000124">
    <property type="term" value="C:SAGA complex"/>
    <property type="evidence" value="ECO:0007669"/>
    <property type="project" value="InterPro"/>
</dbReference>
<dbReference type="STRING" id="9785.ENSLAFP00000024503"/>
<dbReference type="InterPro" id="IPR021950">
    <property type="entry name" value="Spt20"/>
</dbReference>
<dbReference type="HOGENOM" id="CLU_020200_2_0_1"/>
<accession>G3U9J5</accession>
<evidence type="ECO:0000313" key="5">
    <source>
        <dbReference type="Proteomes" id="UP000007646"/>
    </source>
</evidence>
<dbReference type="Ensembl" id="ENSLAFT00000026806.1">
    <property type="protein sequence ID" value="ENSLAFP00000024503.1"/>
    <property type="gene ID" value="ENSLAFG00000027246.1"/>
</dbReference>
<reference evidence="4" key="2">
    <citation type="submission" date="2025-08" db="UniProtKB">
        <authorList>
            <consortium name="Ensembl"/>
        </authorList>
    </citation>
    <scope>IDENTIFICATION</scope>
    <source>
        <strain evidence="4">Isolate ISIS603380</strain>
    </source>
</reference>
<dbReference type="eggNOG" id="ENOG502QS30">
    <property type="taxonomic scope" value="Eukaryota"/>
</dbReference>
<feature type="region of interest" description="Disordered" evidence="2">
    <location>
        <begin position="246"/>
        <end position="276"/>
    </location>
</feature>
<dbReference type="GO" id="GO:0003712">
    <property type="term" value="F:transcription coregulator activity"/>
    <property type="evidence" value="ECO:0007669"/>
    <property type="project" value="InterPro"/>
</dbReference>
<reference evidence="4 5" key="1">
    <citation type="submission" date="2009-06" db="EMBL/GenBank/DDBJ databases">
        <title>The Genome Sequence of Loxodonta africana (African elephant).</title>
        <authorList>
            <person name="Di Palma F."/>
            <person name="Heiman D."/>
            <person name="Young S."/>
            <person name="Johnson J."/>
            <person name="Lander E.S."/>
            <person name="Lindblad-Toh K."/>
        </authorList>
    </citation>
    <scope>NUCLEOTIDE SEQUENCE [LARGE SCALE GENOMIC DNA]</scope>
    <source>
        <strain evidence="4 5">Isolate ISIS603380</strain>
    </source>
</reference>
<feature type="compositionally biased region" description="Polar residues" evidence="2">
    <location>
        <begin position="464"/>
        <end position="474"/>
    </location>
</feature>
<keyword evidence="5" id="KW-1185">Reference proteome</keyword>
<comment type="similarity">
    <text evidence="1">Belongs to the SPT20 family.</text>
</comment>
<feature type="compositionally biased region" description="Polar residues" evidence="2">
    <location>
        <begin position="246"/>
        <end position="266"/>
    </location>
</feature>
<feature type="domain" description="Spt20-like SEP" evidence="3">
    <location>
        <begin position="76"/>
        <end position="214"/>
    </location>
</feature>
<evidence type="ECO:0000313" key="4">
    <source>
        <dbReference type="Ensembl" id="ENSLAFP00000024503.1"/>
    </source>
</evidence>
<dbReference type="Proteomes" id="UP000007646">
    <property type="component" value="Unassembled WGS sequence"/>
</dbReference>
<dbReference type="InterPro" id="IPR046468">
    <property type="entry name" value="Spt20-like_SEP"/>
</dbReference>